<feature type="transmembrane region" description="Helical" evidence="1">
    <location>
        <begin position="103"/>
        <end position="121"/>
    </location>
</feature>
<feature type="domain" description="Glycosyltransferase RgtA/B/C/D-like" evidence="2">
    <location>
        <begin position="102"/>
        <end position="240"/>
    </location>
</feature>
<evidence type="ECO:0000256" key="1">
    <source>
        <dbReference type="SAM" id="Phobius"/>
    </source>
</evidence>
<keyword evidence="1" id="KW-1133">Transmembrane helix</keyword>
<feature type="transmembrane region" description="Helical" evidence="1">
    <location>
        <begin position="128"/>
        <end position="145"/>
    </location>
</feature>
<feature type="transmembrane region" description="Helical" evidence="1">
    <location>
        <begin position="424"/>
        <end position="442"/>
    </location>
</feature>
<keyword evidence="1" id="KW-0812">Transmembrane</keyword>
<feature type="transmembrane region" description="Helical" evidence="1">
    <location>
        <begin position="222"/>
        <end position="242"/>
    </location>
</feature>
<evidence type="ECO:0000313" key="3">
    <source>
        <dbReference type="EMBL" id="QWG08096.1"/>
    </source>
</evidence>
<gene>
    <name evidence="3" type="ORF">KM029_03930</name>
</gene>
<dbReference type="RefSeq" id="WP_144075475.1">
    <property type="nucleotide sequence ID" value="NZ_CP076128.1"/>
</dbReference>
<dbReference type="Pfam" id="PF13231">
    <property type="entry name" value="PMT_2"/>
    <property type="match status" value="1"/>
</dbReference>
<feature type="transmembrane region" description="Helical" evidence="1">
    <location>
        <begin position="151"/>
        <end position="169"/>
    </location>
</feature>
<reference evidence="3 4" key="1">
    <citation type="submission" date="2021-05" db="EMBL/GenBank/DDBJ databases">
        <title>Comparative genomic studies on the polysaccharide-degrading batcterial strains of the Flammeovirga genus.</title>
        <authorList>
            <person name="Zewei F."/>
            <person name="Zheng Z."/>
            <person name="Yu L."/>
            <person name="Ruyue G."/>
            <person name="Yanhong M."/>
            <person name="Yuanyuan C."/>
            <person name="Jingyan G."/>
            <person name="Wenjun H."/>
        </authorList>
    </citation>
    <scope>NUCLEOTIDE SEQUENCE [LARGE SCALE GENOMIC DNA]</scope>
    <source>
        <strain evidence="3 4">YS10</strain>
    </source>
</reference>
<feature type="transmembrane region" description="Helical" evidence="1">
    <location>
        <begin position="7"/>
        <end position="25"/>
    </location>
</feature>
<organism evidence="3 4">
    <name type="scientific">Flammeovirga kamogawensis</name>
    <dbReference type="NCBI Taxonomy" id="373891"/>
    <lineage>
        <taxon>Bacteria</taxon>
        <taxon>Pseudomonadati</taxon>
        <taxon>Bacteroidota</taxon>
        <taxon>Cytophagia</taxon>
        <taxon>Cytophagales</taxon>
        <taxon>Flammeovirgaceae</taxon>
        <taxon>Flammeovirga</taxon>
    </lineage>
</organism>
<feature type="transmembrane region" description="Helical" evidence="1">
    <location>
        <begin position="181"/>
        <end position="210"/>
    </location>
</feature>
<feature type="transmembrane region" description="Helical" evidence="1">
    <location>
        <begin position="401"/>
        <end position="417"/>
    </location>
</feature>
<feature type="transmembrane region" description="Helical" evidence="1">
    <location>
        <begin position="448"/>
        <end position="468"/>
    </location>
</feature>
<sequence length="476" mass="56574">MKNKKYFFLYFIFIVIKITITLYLFNLSQCNYKSSDLLSGILYSEGGDTFSYLDPFENLISENSYHFYNGKNNVYAGRMPQYGFIYYIFRHFFNKETSSNLQVLLQFILEVISSVILLHLVRKYFKNNITFLLSYVILLTSTYWSSYTLTLSPESIGISIMIFALYLYYSWKSNQNNRYLFLVGLCLTYITGLKPYMGILFVFIGLDIIFFSITNNISLQKFIKFCFLFSITYIVFTLTWSYRNYYTTSKPYILTEPYSGYQTYKKPISQSFRNFIGNLGEIEEAWNKKALSSFFYKKKESIYTIDDIPLSNLCNKDSILVIREIVSNMYKYEDKQDTLMANRIDVLAQSYIEDKPHSKITSRLKLIPKFLLHSGSFYLPISKSFNCYKSYQMPIKYYESLLYYFVLIFGFIGLFLFTIHTKDFILISIPLFLILLFCVVLRHIEWRYFLYSFISLFWGTTYFINICIKKINKIKL</sequence>
<dbReference type="EMBL" id="CP076128">
    <property type="protein sequence ID" value="QWG08096.1"/>
    <property type="molecule type" value="Genomic_DNA"/>
</dbReference>
<dbReference type="Proteomes" id="UP000682802">
    <property type="component" value="Chromosome 1"/>
</dbReference>
<accession>A0ABX8GX36</accession>
<evidence type="ECO:0000313" key="4">
    <source>
        <dbReference type="Proteomes" id="UP000682802"/>
    </source>
</evidence>
<proteinExistence type="predicted"/>
<keyword evidence="1" id="KW-0472">Membrane</keyword>
<protein>
    <submittedName>
        <fullName evidence="3">Glycosyltransferase family 39 protein</fullName>
    </submittedName>
</protein>
<evidence type="ECO:0000259" key="2">
    <source>
        <dbReference type="Pfam" id="PF13231"/>
    </source>
</evidence>
<keyword evidence="4" id="KW-1185">Reference proteome</keyword>
<dbReference type="InterPro" id="IPR038731">
    <property type="entry name" value="RgtA/B/C-like"/>
</dbReference>
<name>A0ABX8GX36_9BACT</name>